<dbReference type="Pfam" id="PF14322">
    <property type="entry name" value="SusD-like_3"/>
    <property type="match status" value="1"/>
</dbReference>
<keyword evidence="10" id="KW-1185">Reference proteome</keyword>
<feature type="signal peptide" evidence="6">
    <location>
        <begin position="1"/>
        <end position="21"/>
    </location>
</feature>
<dbReference type="PROSITE" id="PS51257">
    <property type="entry name" value="PROKAR_LIPOPROTEIN"/>
    <property type="match status" value="1"/>
</dbReference>
<keyword evidence="3 6" id="KW-0732">Signal</keyword>
<dbReference type="InterPro" id="IPR011990">
    <property type="entry name" value="TPR-like_helical_dom_sf"/>
</dbReference>
<feature type="domain" description="RagB/SusD" evidence="7">
    <location>
        <begin position="307"/>
        <end position="582"/>
    </location>
</feature>
<dbReference type="AlphaFoldDB" id="A0A1G4G9V5"/>
<evidence type="ECO:0008006" key="11">
    <source>
        <dbReference type="Google" id="ProtNLM"/>
    </source>
</evidence>
<feature type="domain" description="SusD-like N-terminal" evidence="8">
    <location>
        <begin position="98"/>
        <end position="215"/>
    </location>
</feature>
<keyword evidence="5" id="KW-0998">Cell outer membrane</keyword>
<dbReference type="EMBL" id="LT608328">
    <property type="protein sequence ID" value="SCM59334.1"/>
    <property type="molecule type" value="Genomic_DNA"/>
</dbReference>
<evidence type="ECO:0000256" key="2">
    <source>
        <dbReference type="ARBA" id="ARBA00006275"/>
    </source>
</evidence>
<dbReference type="SUPFAM" id="SSF48452">
    <property type="entry name" value="TPR-like"/>
    <property type="match status" value="1"/>
</dbReference>
<gene>
    <name evidence="9" type="ORF">ING2E5A_2538</name>
</gene>
<comment type="similarity">
    <text evidence="2">Belongs to the SusD family.</text>
</comment>
<accession>A0A1G4G9V5</accession>
<protein>
    <recommendedName>
        <fullName evidence="11">RagB/SusD family nutrient uptake outer membrane protein</fullName>
    </recommendedName>
</protein>
<dbReference type="InterPro" id="IPR033985">
    <property type="entry name" value="SusD-like_N"/>
</dbReference>
<proteinExistence type="inferred from homology"/>
<evidence type="ECO:0000256" key="6">
    <source>
        <dbReference type="SAM" id="SignalP"/>
    </source>
</evidence>
<dbReference type="KEGG" id="pmuc:ING2E5A_2538"/>
<evidence type="ECO:0000259" key="8">
    <source>
        <dbReference type="Pfam" id="PF14322"/>
    </source>
</evidence>
<dbReference type="STRING" id="1642646.ING2E5A_2538"/>
<dbReference type="RefSeq" id="WP_071137640.1">
    <property type="nucleotide sequence ID" value="NZ_LT608328.1"/>
</dbReference>
<evidence type="ECO:0000259" key="7">
    <source>
        <dbReference type="Pfam" id="PF07980"/>
    </source>
</evidence>
<keyword evidence="4" id="KW-0472">Membrane</keyword>
<evidence type="ECO:0000256" key="1">
    <source>
        <dbReference type="ARBA" id="ARBA00004442"/>
    </source>
</evidence>
<evidence type="ECO:0000313" key="10">
    <source>
        <dbReference type="Proteomes" id="UP000178485"/>
    </source>
</evidence>
<evidence type="ECO:0000313" key="9">
    <source>
        <dbReference type="EMBL" id="SCM59334.1"/>
    </source>
</evidence>
<dbReference type="Gene3D" id="1.25.40.390">
    <property type="match status" value="1"/>
</dbReference>
<feature type="chain" id="PRO_5009604018" description="RagB/SusD family nutrient uptake outer membrane protein" evidence="6">
    <location>
        <begin position="22"/>
        <end position="584"/>
    </location>
</feature>
<evidence type="ECO:0000256" key="4">
    <source>
        <dbReference type="ARBA" id="ARBA00023136"/>
    </source>
</evidence>
<name>A0A1G4G9V5_9BACT</name>
<organism evidence="9 10">
    <name type="scientific">Petrimonas mucosa</name>
    <dbReference type="NCBI Taxonomy" id="1642646"/>
    <lineage>
        <taxon>Bacteria</taxon>
        <taxon>Pseudomonadati</taxon>
        <taxon>Bacteroidota</taxon>
        <taxon>Bacteroidia</taxon>
        <taxon>Bacteroidales</taxon>
        <taxon>Dysgonomonadaceae</taxon>
        <taxon>Petrimonas</taxon>
    </lineage>
</organism>
<evidence type="ECO:0000256" key="5">
    <source>
        <dbReference type="ARBA" id="ARBA00023237"/>
    </source>
</evidence>
<sequence length="584" mass="66770">MKLIKHIIIFLAISFFLSCNDSDYLLRTPETNITEPSFWKTTNDLKIFVNQFYNTLPKIGGYDQGLYDDDGRSDNMIYENYDIRLAGLTTIPNTGSVLNYSNIRSVNYFLEKGSQLDILDIEKDQANAYLGEGYFFRAWYYFDLLLKYGGVPWIDKVLTTSSPELFSPREDRSVIVDYILKDLDTAISYLRPAVDAETDRLSKEVALALKSRVALFEGTWEKYHNNTPFAAKTSNSQKYLQIALEASNDIIVGKYGKIYSIHTTGDPDQDYFNLFNQDDLSSNSEIIFWAKYRFELGTGHNLQRYTGITYPHPTKSLIDSYLCVNGHPISNSNGLYQGDDLPFDIYENRDPRLKQITFVKGDPRTIEGNDTLVTFEKGTIHLSGNLRSPTGFNFKKGLTPNNNSGCQQVDFTSNTAIIYFRYAEILLNYVEAKAELGTLTQADVDLTINKIRDRVNMAHLNISNIVNDPNWDFPELSPVMNEIRRERRNELACEGFRLNDILRWRAHHLISGQKPLGIKFDQSMYPELTPGVNIHLSSDGYVDPYAISLPNGWGFKPDRDYLLPLSKEELTLNPNLVQNPGWIE</sequence>
<dbReference type="Proteomes" id="UP000178485">
    <property type="component" value="Chromosome i"/>
</dbReference>
<reference evidence="9 10" key="1">
    <citation type="submission" date="2016-08" db="EMBL/GenBank/DDBJ databases">
        <authorList>
            <person name="Seilhamer J.J."/>
        </authorList>
    </citation>
    <scope>NUCLEOTIDE SEQUENCE [LARGE SCALE GENOMIC DNA]</scope>
    <source>
        <strain evidence="9">ING2-E5A</strain>
    </source>
</reference>
<dbReference type="GO" id="GO:0009279">
    <property type="term" value="C:cell outer membrane"/>
    <property type="evidence" value="ECO:0007669"/>
    <property type="project" value="UniProtKB-SubCell"/>
</dbReference>
<comment type="subcellular location">
    <subcellularLocation>
        <location evidence="1">Cell outer membrane</location>
    </subcellularLocation>
</comment>
<evidence type="ECO:0000256" key="3">
    <source>
        <dbReference type="ARBA" id="ARBA00022729"/>
    </source>
</evidence>
<dbReference type="InterPro" id="IPR012944">
    <property type="entry name" value="SusD_RagB_dom"/>
</dbReference>
<dbReference type="Pfam" id="PF07980">
    <property type="entry name" value="SusD_RagB"/>
    <property type="match status" value="1"/>
</dbReference>